<proteinExistence type="predicted"/>
<accession>A0A9W8LGR6</accession>
<reference evidence="2" key="1">
    <citation type="submission" date="2022-07" db="EMBL/GenBank/DDBJ databases">
        <title>Phylogenomic reconstructions and comparative analyses of Kickxellomycotina fungi.</title>
        <authorList>
            <person name="Reynolds N.K."/>
            <person name="Stajich J.E."/>
            <person name="Barry K."/>
            <person name="Grigoriev I.V."/>
            <person name="Crous P."/>
            <person name="Smith M.E."/>
        </authorList>
    </citation>
    <scope>NUCLEOTIDE SEQUENCE</scope>
    <source>
        <strain evidence="2">NBRC 105414</strain>
    </source>
</reference>
<dbReference type="Proteomes" id="UP001140217">
    <property type="component" value="Unassembled WGS sequence"/>
</dbReference>
<organism evidence="2 3">
    <name type="scientific">Coemansia javaensis</name>
    <dbReference type="NCBI Taxonomy" id="2761396"/>
    <lineage>
        <taxon>Eukaryota</taxon>
        <taxon>Fungi</taxon>
        <taxon>Fungi incertae sedis</taxon>
        <taxon>Zoopagomycota</taxon>
        <taxon>Kickxellomycotina</taxon>
        <taxon>Kickxellomycetes</taxon>
        <taxon>Kickxellales</taxon>
        <taxon>Kickxellaceae</taxon>
        <taxon>Coemansia</taxon>
    </lineage>
</organism>
<protein>
    <submittedName>
        <fullName evidence="2">Uncharacterized protein</fullName>
    </submittedName>
</protein>
<sequence>MDTADKPTKESVLEPSNKATETTEAKPVICNDVSDEPEEMNDEDMKSPVGEPKPMY</sequence>
<name>A0A9W8LGR6_9FUNG</name>
<evidence type="ECO:0000313" key="2">
    <source>
        <dbReference type="EMBL" id="KAJ2779828.1"/>
    </source>
</evidence>
<feature type="region of interest" description="Disordered" evidence="1">
    <location>
        <begin position="1"/>
        <end position="56"/>
    </location>
</feature>
<keyword evidence="3" id="KW-1185">Reference proteome</keyword>
<evidence type="ECO:0000313" key="3">
    <source>
        <dbReference type="Proteomes" id="UP001140217"/>
    </source>
</evidence>
<comment type="caution">
    <text evidence="2">The sequence shown here is derived from an EMBL/GenBank/DDBJ whole genome shotgun (WGS) entry which is preliminary data.</text>
</comment>
<evidence type="ECO:0000256" key="1">
    <source>
        <dbReference type="SAM" id="MobiDB-lite"/>
    </source>
</evidence>
<dbReference type="EMBL" id="JANBUL010000161">
    <property type="protein sequence ID" value="KAJ2779828.1"/>
    <property type="molecule type" value="Genomic_DNA"/>
</dbReference>
<feature type="compositionally biased region" description="Acidic residues" evidence="1">
    <location>
        <begin position="33"/>
        <end position="42"/>
    </location>
</feature>
<feature type="compositionally biased region" description="Basic and acidic residues" evidence="1">
    <location>
        <begin position="1"/>
        <end position="12"/>
    </location>
</feature>
<gene>
    <name evidence="2" type="ORF">H4R18_003789</name>
</gene>
<dbReference type="AlphaFoldDB" id="A0A9W8LGR6"/>